<dbReference type="Gene3D" id="2.60.40.1530">
    <property type="entry name" value="ntegrin, alpha v. Chain A, domain 4"/>
    <property type="match status" value="1"/>
</dbReference>
<protein>
    <submittedName>
        <fullName evidence="3">Integrin alpha-M-like</fullName>
    </submittedName>
</protein>
<organism evidence="2 3">
    <name type="scientific">Pundamilia nyererei</name>
    <dbReference type="NCBI Taxonomy" id="303518"/>
    <lineage>
        <taxon>Eukaryota</taxon>
        <taxon>Metazoa</taxon>
        <taxon>Chordata</taxon>
        <taxon>Craniata</taxon>
        <taxon>Vertebrata</taxon>
        <taxon>Euteleostomi</taxon>
        <taxon>Actinopterygii</taxon>
        <taxon>Neopterygii</taxon>
        <taxon>Teleostei</taxon>
        <taxon>Neoteleostei</taxon>
        <taxon>Acanthomorphata</taxon>
        <taxon>Ovalentaria</taxon>
        <taxon>Cichlomorphae</taxon>
        <taxon>Cichliformes</taxon>
        <taxon>Cichlidae</taxon>
        <taxon>African cichlids</taxon>
        <taxon>Pseudocrenilabrinae</taxon>
        <taxon>Haplochromini</taxon>
        <taxon>Pundamilia</taxon>
    </lineage>
</organism>
<keyword evidence="1" id="KW-0812">Transmembrane</keyword>
<proteinExistence type="predicted"/>
<dbReference type="GeneID" id="106455961"/>
<dbReference type="Gene3D" id="1.20.5.930">
    <property type="entry name" value="Bicelle-embedded integrin alpha(iib) transmembrane segment"/>
    <property type="match status" value="1"/>
</dbReference>
<dbReference type="AlphaFoldDB" id="A0A9Y6J7P5"/>
<evidence type="ECO:0000313" key="2">
    <source>
        <dbReference type="Proteomes" id="UP000695023"/>
    </source>
</evidence>
<dbReference type="Proteomes" id="UP000695023">
    <property type="component" value="Unplaced"/>
</dbReference>
<evidence type="ECO:0000256" key="1">
    <source>
        <dbReference type="SAM" id="Phobius"/>
    </source>
</evidence>
<keyword evidence="1" id="KW-1133">Transmembrane helix</keyword>
<feature type="transmembrane region" description="Helical" evidence="1">
    <location>
        <begin position="59"/>
        <end position="78"/>
    </location>
</feature>
<keyword evidence="2" id="KW-1185">Reference proteome</keyword>
<reference evidence="3" key="1">
    <citation type="submission" date="2025-08" db="UniProtKB">
        <authorList>
            <consortium name="RefSeq"/>
        </authorList>
    </citation>
    <scope>IDENTIFICATION</scope>
</reference>
<gene>
    <name evidence="3" type="primary">LOC106455961</name>
</gene>
<name>A0A9Y6J7P5_9CICH</name>
<accession>A0A9Y6J7P5</accession>
<sequence>MSTLIGLQSAKFLLTSTATVDYDQSQYIYFSTVSNNNPPARKIIVEVEVYPQTNFTKEIIGGSLGGLAFLALLTAGLYKAGFFKSKYSQMMNENAETDLEPGTDGNESQTE</sequence>
<evidence type="ECO:0000313" key="3">
    <source>
        <dbReference type="RefSeq" id="XP_013763346.1"/>
    </source>
</evidence>
<dbReference type="RefSeq" id="XP_013763346.1">
    <property type="nucleotide sequence ID" value="XM_013907892.1"/>
</dbReference>
<keyword evidence="1" id="KW-0472">Membrane</keyword>